<comment type="caution">
    <text evidence="1">The sequence shown here is derived from an EMBL/GenBank/DDBJ whole genome shotgun (WGS) entry which is preliminary data.</text>
</comment>
<gene>
    <name evidence="1" type="ORF">JG687_00017167</name>
</gene>
<reference evidence="1" key="1">
    <citation type="submission" date="2021-01" db="EMBL/GenBank/DDBJ databases">
        <title>Phytophthora aleatoria, a newly-described species from Pinus radiata is distinct from Phytophthora cactorum isolates based on comparative genomics.</title>
        <authorList>
            <person name="Mcdougal R."/>
            <person name="Panda P."/>
            <person name="Williams N."/>
            <person name="Studholme D.J."/>
        </authorList>
    </citation>
    <scope>NUCLEOTIDE SEQUENCE</scope>
    <source>
        <strain evidence="1">NZFS 3830</strain>
    </source>
</reference>
<proteinExistence type="predicted"/>
<evidence type="ECO:0000313" key="2">
    <source>
        <dbReference type="Proteomes" id="UP000688947"/>
    </source>
</evidence>
<dbReference type="EMBL" id="JAENGZ010001921">
    <property type="protein sequence ID" value="KAG6945635.1"/>
    <property type="molecule type" value="Genomic_DNA"/>
</dbReference>
<sequence>MEQTPTSHNSFTIGHLLETRLSSSTSQKYLSQLKVDSLIFMWTGTVWTVSHNAHCFGTPDLDSHIPVGPCKFLPLATPSQTLPSQSANSKALIAPGPIALNRMAPPVTAMNSAIKTKCSR</sequence>
<protein>
    <submittedName>
        <fullName evidence="1">Uncharacterized protein</fullName>
    </submittedName>
</protein>
<dbReference type="AlphaFoldDB" id="A0A8T1TQ23"/>
<name>A0A8T1TQ23_9STRA</name>
<dbReference type="Proteomes" id="UP000688947">
    <property type="component" value="Unassembled WGS sequence"/>
</dbReference>
<evidence type="ECO:0000313" key="1">
    <source>
        <dbReference type="EMBL" id="KAG6945635.1"/>
    </source>
</evidence>
<organism evidence="1 2">
    <name type="scientific">Phytophthora cactorum</name>
    <dbReference type="NCBI Taxonomy" id="29920"/>
    <lineage>
        <taxon>Eukaryota</taxon>
        <taxon>Sar</taxon>
        <taxon>Stramenopiles</taxon>
        <taxon>Oomycota</taxon>
        <taxon>Peronosporomycetes</taxon>
        <taxon>Peronosporales</taxon>
        <taxon>Peronosporaceae</taxon>
        <taxon>Phytophthora</taxon>
    </lineage>
</organism>
<accession>A0A8T1TQ23</accession>